<evidence type="ECO:0000313" key="2">
    <source>
        <dbReference type="Proteomes" id="UP001597417"/>
    </source>
</evidence>
<comment type="caution">
    <text evidence="1">The sequence shown here is derived from an EMBL/GenBank/DDBJ whole genome shotgun (WGS) entry which is preliminary data.</text>
</comment>
<sequence length="100" mass="10375">MTFQLFGGAAVTLPVKWRSERSFTVIGGTRVTAPEPGDNARLKVTSVLGSIRVVVPAGTRVTLEGFSVVGGRENRAVAGDGPPITVSASTFFGSVVVEAR</sequence>
<evidence type="ECO:0000313" key="1">
    <source>
        <dbReference type="EMBL" id="MFD2416236.1"/>
    </source>
</evidence>
<dbReference type="Proteomes" id="UP001597417">
    <property type="component" value="Unassembled WGS sequence"/>
</dbReference>
<reference evidence="2" key="1">
    <citation type="journal article" date="2019" name="Int. J. Syst. Evol. Microbiol.">
        <title>The Global Catalogue of Microorganisms (GCM) 10K type strain sequencing project: providing services to taxonomists for standard genome sequencing and annotation.</title>
        <authorList>
            <consortium name="The Broad Institute Genomics Platform"/>
            <consortium name="The Broad Institute Genome Sequencing Center for Infectious Disease"/>
            <person name="Wu L."/>
            <person name="Ma J."/>
        </authorList>
    </citation>
    <scope>NUCLEOTIDE SEQUENCE [LARGE SCALE GENOMIC DNA]</scope>
    <source>
        <strain evidence="2">CGMCC 4.7645</strain>
    </source>
</reference>
<gene>
    <name evidence="1" type="ORF">ACFSXZ_07835</name>
</gene>
<dbReference type="EMBL" id="JBHUKR010000005">
    <property type="protein sequence ID" value="MFD2416236.1"/>
    <property type="molecule type" value="Genomic_DNA"/>
</dbReference>
<proteinExistence type="predicted"/>
<keyword evidence="2" id="KW-1185">Reference proteome</keyword>
<accession>A0ABW5FMY5</accession>
<dbReference type="RefSeq" id="WP_378262850.1">
    <property type="nucleotide sequence ID" value="NZ_JBHUKR010000005.1"/>
</dbReference>
<protein>
    <recommendedName>
        <fullName evidence="3">Cell wall-active antibiotics response LiaF-like C-terminal domain-containing protein</fullName>
    </recommendedName>
</protein>
<name>A0ABW5FMY5_9PSEU</name>
<organism evidence="1 2">
    <name type="scientific">Amycolatopsis pigmentata</name>
    <dbReference type="NCBI Taxonomy" id="450801"/>
    <lineage>
        <taxon>Bacteria</taxon>
        <taxon>Bacillati</taxon>
        <taxon>Actinomycetota</taxon>
        <taxon>Actinomycetes</taxon>
        <taxon>Pseudonocardiales</taxon>
        <taxon>Pseudonocardiaceae</taxon>
        <taxon>Amycolatopsis</taxon>
    </lineage>
</organism>
<evidence type="ECO:0008006" key="3">
    <source>
        <dbReference type="Google" id="ProtNLM"/>
    </source>
</evidence>